<sequence length="334" mass="35430">MAASSRSGVSRKLWLLATAVVLAICLYTAGWFYAASLLKENTLAFLGSQEKRGIAAECTDAEYRGYPFRIGLFCSKVSVDDKANGISGTFGALRSAAQIYNPGHIVWEMDAPAEVRSSRGLTLNTTWTSLQSSLIAKLGGVERASLVIEGAKTNVVSTADNQTFDVTSNHAEIHLRQNGADLDTAIDLKGAATTLPGVAQFLPALDSSLDLTLIGRAGMIDGTDPNGTSLTGTKAEMRQFRADLGQGRVMTLSGPFSFDENGRMNGKLKLRIEQIDAWRKSLGEAFPDFAPTLDTASKMLSALGGGSNASIDLTIRRGKVLAGGLIQIGEIPPI</sequence>
<dbReference type="Pfam" id="PF09898">
    <property type="entry name" value="DUF2125"/>
    <property type="match status" value="1"/>
</dbReference>
<name>A0A561QJ07_9HYPH</name>
<dbReference type="AlphaFoldDB" id="A0A561QJ07"/>
<organism evidence="1 2">
    <name type="scientific">Neorhizobium alkalisoli</name>
    <dbReference type="NCBI Taxonomy" id="528178"/>
    <lineage>
        <taxon>Bacteria</taxon>
        <taxon>Pseudomonadati</taxon>
        <taxon>Pseudomonadota</taxon>
        <taxon>Alphaproteobacteria</taxon>
        <taxon>Hyphomicrobiales</taxon>
        <taxon>Rhizobiaceae</taxon>
        <taxon>Rhizobium/Agrobacterium group</taxon>
        <taxon>Neorhizobium</taxon>
    </lineage>
</organism>
<evidence type="ECO:0000313" key="2">
    <source>
        <dbReference type="Proteomes" id="UP000320653"/>
    </source>
</evidence>
<keyword evidence="2" id="KW-1185">Reference proteome</keyword>
<gene>
    <name evidence="1" type="ORF">FHW37_106300</name>
</gene>
<dbReference type="OrthoDB" id="7169664at2"/>
<evidence type="ECO:0000313" key="1">
    <source>
        <dbReference type="EMBL" id="TWF50337.1"/>
    </source>
</evidence>
<proteinExistence type="predicted"/>
<comment type="caution">
    <text evidence="1">The sequence shown here is derived from an EMBL/GenBank/DDBJ whole genome shotgun (WGS) entry which is preliminary data.</text>
</comment>
<dbReference type="Proteomes" id="UP000320653">
    <property type="component" value="Unassembled WGS sequence"/>
</dbReference>
<reference evidence="1 2" key="1">
    <citation type="submission" date="2019-06" db="EMBL/GenBank/DDBJ databases">
        <title>Sorghum-associated microbial communities from plants grown in Nebraska, USA.</title>
        <authorList>
            <person name="Schachtman D."/>
        </authorList>
    </citation>
    <scope>NUCLEOTIDE SEQUENCE [LARGE SCALE GENOMIC DNA]</scope>
    <source>
        <strain evidence="1 2">1225</strain>
    </source>
</reference>
<dbReference type="EMBL" id="VIWP01000006">
    <property type="protein sequence ID" value="TWF50337.1"/>
    <property type="molecule type" value="Genomic_DNA"/>
</dbReference>
<dbReference type="InterPro" id="IPR018666">
    <property type="entry name" value="DUF2125"/>
</dbReference>
<evidence type="ECO:0008006" key="3">
    <source>
        <dbReference type="Google" id="ProtNLM"/>
    </source>
</evidence>
<accession>A0A561QJ07</accession>
<dbReference type="RefSeq" id="WP_145640671.1">
    <property type="nucleotide sequence ID" value="NZ_VIWP01000006.1"/>
</dbReference>
<protein>
    <recommendedName>
        <fullName evidence="3">DUF2125 domain-containing protein</fullName>
    </recommendedName>
</protein>